<reference evidence="1 2" key="1">
    <citation type="journal article" date="2019" name="Commun. Biol.">
        <title>The bagworm genome reveals a unique fibroin gene that provides high tensile strength.</title>
        <authorList>
            <person name="Kono N."/>
            <person name="Nakamura H."/>
            <person name="Ohtoshi R."/>
            <person name="Tomita M."/>
            <person name="Numata K."/>
            <person name="Arakawa K."/>
        </authorList>
    </citation>
    <scope>NUCLEOTIDE SEQUENCE [LARGE SCALE GENOMIC DNA]</scope>
</reference>
<comment type="caution">
    <text evidence="1">The sequence shown here is derived from an EMBL/GenBank/DDBJ whole genome shotgun (WGS) entry which is preliminary data.</text>
</comment>
<accession>A0A4C1Z1B0</accession>
<organism evidence="1 2">
    <name type="scientific">Eumeta variegata</name>
    <name type="common">Bagworm moth</name>
    <name type="synonym">Eumeta japonica</name>
    <dbReference type="NCBI Taxonomy" id="151549"/>
    <lineage>
        <taxon>Eukaryota</taxon>
        <taxon>Metazoa</taxon>
        <taxon>Ecdysozoa</taxon>
        <taxon>Arthropoda</taxon>
        <taxon>Hexapoda</taxon>
        <taxon>Insecta</taxon>
        <taxon>Pterygota</taxon>
        <taxon>Neoptera</taxon>
        <taxon>Endopterygota</taxon>
        <taxon>Lepidoptera</taxon>
        <taxon>Glossata</taxon>
        <taxon>Ditrysia</taxon>
        <taxon>Tineoidea</taxon>
        <taxon>Psychidae</taxon>
        <taxon>Oiketicinae</taxon>
        <taxon>Eumeta</taxon>
    </lineage>
</organism>
<keyword evidence="2" id="KW-1185">Reference proteome</keyword>
<proteinExistence type="predicted"/>
<dbReference type="Proteomes" id="UP000299102">
    <property type="component" value="Unassembled WGS sequence"/>
</dbReference>
<protein>
    <submittedName>
        <fullName evidence="1">Uncharacterized protein</fullName>
    </submittedName>
</protein>
<evidence type="ECO:0000313" key="2">
    <source>
        <dbReference type="Proteomes" id="UP000299102"/>
    </source>
</evidence>
<dbReference type="EMBL" id="BGZK01001561">
    <property type="protein sequence ID" value="GBP82376.1"/>
    <property type="molecule type" value="Genomic_DNA"/>
</dbReference>
<sequence length="110" mass="12268">MGTLNGSGVRIESRMGKRIENRSRIRIEIGTRTEIESRTELENECGDEIRMKNSGARQRRPPTAVGGPIELTCGVLCQFKAPARNYAETRLTVYGFPNIVRIDCVVADTL</sequence>
<evidence type="ECO:0000313" key="1">
    <source>
        <dbReference type="EMBL" id="GBP82376.1"/>
    </source>
</evidence>
<name>A0A4C1Z1B0_EUMVA</name>
<gene>
    <name evidence="1" type="ORF">EVAR_55259_1</name>
</gene>
<dbReference type="AlphaFoldDB" id="A0A4C1Z1B0"/>